<keyword evidence="3" id="KW-1185">Reference proteome</keyword>
<evidence type="ECO:0000313" key="2">
    <source>
        <dbReference type="EMBL" id="MBW0589184.1"/>
    </source>
</evidence>
<evidence type="ECO:0000256" key="1">
    <source>
        <dbReference type="SAM" id="MobiDB-lite"/>
    </source>
</evidence>
<name>A0A9Q3KY36_9BASI</name>
<comment type="caution">
    <text evidence="2">The sequence shown here is derived from an EMBL/GenBank/DDBJ whole genome shotgun (WGS) entry which is preliminary data.</text>
</comment>
<protein>
    <submittedName>
        <fullName evidence="2">Uncharacterized protein</fullName>
    </submittedName>
</protein>
<reference evidence="2" key="1">
    <citation type="submission" date="2021-03" db="EMBL/GenBank/DDBJ databases">
        <title>Draft genome sequence of rust myrtle Austropuccinia psidii MF-1, a brazilian biotype.</title>
        <authorList>
            <person name="Quecine M.C."/>
            <person name="Pachon D.M.R."/>
            <person name="Bonatelli M.L."/>
            <person name="Correr F.H."/>
            <person name="Franceschini L.M."/>
            <person name="Leite T.F."/>
            <person name="Margarido G.R.A."/>
            <person name="Almeida C.A."/>
            <person name="Ferrarezi J.A."/>
            <person name="Labate C.A."/>
        </authorList>
    </citation>
    <scope>NUCLEOTIDE SEQUENCE</scope>
    <source>
        <strain evidence="2">MF-1</strain>
    </source>
</reference>
<dbReference type="AlphaFoldDB" id="A0A9Q3KY36"/>
<feature type="compositionally biased region" description="Basic and acidic residues" evidence="1">
    <location>
        <begin position="1"/>
        <end position="20"/>
    </location>
</feature>
<evidence type="ECO:0000313" key="3">
    <source>
        <dbReference type="Proteomes" id="UP000765509"/>
    </source>
</evidence>
<dbReference type="Proteomes" id="UP000765509">
    <property type="component" value="Unassembled WGS sequence"/>
</dbReference>
<feature type="non-terminal residue" evidence="2">
    <location>
        <position position="54"/>
    </location>
</feature>
<gene>
    <name evidence="2" type="ORF">O181_128899</name>
</gene>
<feature type="region of interest" description="Disordered" evidence="1">
    <location>
        <begin position="1"/>
        <end position="22"/>
    </location>
</feature>
<organism evidence="2 3">
    <name type="scientific">Austropuccinia psidii MF-1</name>
    <dbReference type="NCBI Taxonomy" id="1389203"/>
    <lineage>
        <taxon>Eukaryota</taxon>
        <taxon>Fungi</taxon>
        <taxon>Dikarya</taxon>
        <taxon>Basidiomycota</taxon>
        <taxon>Pucciniomycotina</taxon>
        <taxon>Pucciniomycetes</taxon>
        <taxon>Pucciniales</taxon>
        <taxon>Sphaerophragmiaceae</taxon>
        <taxon>Austropuccinia</taxon>
    </lineage>
</organism>
<accession>A0A9Q3KY36</accession>
<proteinExistence type="predicted"/>
<sequence>MKKCRDKERNKDKEKKETKTKLQVRKHLTNESQVLLATHAAALPMFAYFRQGTI</sequence>
<dbReference type="EMBL" id="AVOT02133238">
    <property type="protein sequence ID" value="MBW0589184.1"/>
    <property type="molecule type" value="Genomic_DNA"/>
</dbReference>